<reference evidence="1" key="1">
    <citation type="submission" date="2022-08" db="EMBL/GenBank/DDBJ databases">
        <title>Genome Sequence of Pycnoporus sanguineus.</title>
        <authorList>
            <person name="Buettner E."/>
        </authorList>
    </citation>
    <scope>NUCLEOTIDE SEQUENCE</scope>
    <source>
        <strain evidence="1">CG-C14</strain>
    </source>
</reference>
<protein>
    <submittedName>
        <fullName evidence="1">Uncharacterized protein</fullName>
    </submittedName>
</protein>
<proteinExistence type="predicted"/>
<name>A0ACC1QAI5_9APHY</name>
<evidence type="ECO:0000313" key="1">
    <source>
        <dbReference type="EMBL" id="KAJ3015316.1"/>
    </source>
</evidence>
<organism evidence="1 2">
    <name type="scientific">Trametes sanguinea</name>
    <dbReference type="NCBI Taxonomy" id="158606"/>
    <lineage>
        <taxon>Eukaryota</taxon>
        <taxon>Fungi</taxon>
        <taxon>Dikarya</taxon>
        <taxon>Basidiomycota</taxon>
        <taxon>Agaricomycotina</taxon>
        <taxon>Agaricomycetes</taxon>
        <taxon>Polyporales</taxon>
        <taxon>Polyporaceae</taxon>
        <taxon>Trametes</taxon>
    </lineage>
</organism>
<sequence length="269" mass="30381">MRIGLASEFEMDEKHPDRNVTPDMVKTSVHYQQHSYKQLLPSAQANNLQSLNNMGQGGFLLLYNATPYAWRRSYTNSYQMNAWNFPESIPAFTGVRVYVEFNEGTGKHKEDSAADVKYELLGRPSGQSEIWIAIKFRDFLARFPEFPVKMGTKPIPRGTELSLGWRHDGETVYILSVDGTRTLCESLAAVNKQAAYSWNQDGAGRLCDITIEGTADDWKRCDSMSSLNAYEPRSGKNHATHTKVGDLGARIRAWTDIHERAIVTPDTRL</sequence>
<evidence type="ECO:0000313" key="2">
    <source>
        <dbReference type="Proteomes" id="UP001144978"/>
    </source>
</evidence>
<gene>
    <name evidence="1" type="ORF">NUW54_g1078</name>
</gene>
<accession>A0ACC1QAI5</accession>
<keyword evidence="2" id="KW-1185">Reference proteome</keyword>
<dbReference type="EMBL" id="JANSHE010000165">
    <property type="protein sequence ID" value="KAJ3015316.1"/>
    <property type="molecule type" value="Genomic_DNA"/>
</dbReference>
<comment type="caution">
    <text evidence="1">The sequence shown here is derived from an EMBL/GenBank/DDBJ whole genome shotgun (WGS) entry which is preliminary data.</text>
</comment>
<dbReference type="Proteomes" id="UP001144978">
    <property type="component" value="Unassembled WGS sequence"/>
</dbReference>